<feature type="region of interest" description="Disordered" evidence="1">
    <location>
        <begin position="266"/>
        <end position="295"/>
    </location>
</feature>
<dbReference type="Gene3D" id="3.40.50.300">
    <property type="entry name" value="P-loop containing nucleotide triphosphate hydrolases"/>
    <property type="match status" value="1"/>
</dbReference>
<evidence type="ECO:0000313" key="5">
    <source>
        <dbReference type="Proteomes" id="UP000010164"/>
    </source>
</evidence>
<reference evidence="4 5" key="1">
    <citation type="journal article" date="2012" name="J. Bacteriol.">
        <title>Genome Sequence of the Alkane-Degrading Bacterium Alcanivorax hongdengensis Type Strain A-11-3.</title>
        <authorList>
            <person name="Lai Q."/>
            <person name="Shao Z."/>
        </authorList>
    </citation>
    <scope>NUCLEOTIDE SEQUENCE [LARGE SCALE GENOMIC DNA]</scope>
    <source>
        <strain evidence="4 5">A-11-3</strain>
    </source>
</reference>
<dbReference type="EMBL" id="AMRJ01000013">
    <property type="protein sequence ID" value="EKF74204.1"/>
    <property type="molecule type" value="Genomic_DNA"/>
</dbReference>
<dbReference type="Proteomes" id="UP000010164">
    <property type="component" value="Unassembled WGS sequence"/>
</dbReference>
<dbReference type="eggNOG" id="COG0464">
    <property type="taxonomic scope" value="Bacteria"/>
</dbReference>
<protein>
    <submittedName>
        <fullName evidence="4">Zonular occludens toxin</fullName>
    </submittedName>
</protein>
<evidence type="ECO:0000256" key="1">
    <source>
        <dbReference type="SAM" id="MobiDB-lite"/>
    </source>
</evidence>
<feature type="domain" description="Zona occludens toxin N-terminal" evidence="3">
    <location>
        <begin position="8"/>
        <end position="120"/>
    </location>
</feature>
<evidence type="ECO:0000259" key="3">
    <source>
        <dbReference type="Pfam" id="PF05707"/>
    </source>
</evidence>
<keyword evidence="5" id="KW-1185">Reference proteome</keyword>
<dbReference type="InterPro" id="IPR027417">
    <property type="entry name" value="P-loop_NTPase"/>
</dbReference>
<keyword evidence="2" id="KW-0812">Transmembrane</keyword>
<sequence>MNWPDHLPDGSILVVDESQELWPVRPSSKAVPPGLSALEKHRHRGVDIYFITQEPGLLDSHARKIANEHYHYIRPFSGPFIQEYHSGIGAISPSNRSDLRRCSVTKKRLPKKVFGLYISSELHTHKFSAPPILYLFAAVIIISGASWWFFFHDFSLGDADPVEQAVPGSPASKMRGGIPDGPVDWASISKPQLSSLPYSAPLYREQALTVKSAPVIHGCMSFRSDLSDCTCYTQQGTRIRDLPLPVCQRALEDGVFNHMVADADLGYPMPGNRQDGGAEGRSAPSGDAGYGQPGR</sequence>
<gene>
    <name evidence="4" type="ORF">A11A3_09400</name>
</gene>
<dbReference type="AlphaFoldDB" id="L0WB11"/>
<name>L0WB11_9GAMM</name>
<accession>L0WB11</accession>
<dbReference type="Pfam" id="PF05707">
    <property type="entry name" value="Zot"/>
    <property type="match status" value="1"/>
</dbReference>
<keyword evidence="2" id="KW-0472">Membrane</keyword>
<dbReference type="STRING" id="1177179.A11A3_09400"/>
<proteinExistence type="predicted"/>
<dbReference type="InterPro" id="IPR008900">
    <property type="entry name" value="Zot_N"/>
</dbReference>
<evidence type="ECO:0000256" key="2">
    <source>
        <dbReference type="SAM" id="Phobius"/>
    </source>
</evidence>
<evidence type="ECO:0000313" key="4">
    <source>
        <dbReference type="EMBL" id="EKF74204.1"/>
    </source>
</evidence>
<comment type="caution">
    <text evidence="4">The sequence shown here is derived from an EMBL/GenBank/DDBJ whole genome shotgun (WGS) entry which is preliminary data.</text>
</comment>
<organism evidence="4 5">
    <name type="scientific">Alcanivorax hongdengensis A-11-3</name>
    <dbReference type="NCBI Taxonomy" id="1177179"/>
    <lineage>
        <taxon>Bacteria</taxon>
        <taxon>Pseudomonadati</taxon>
        <taxon>Pseudomonadota</taxon>
        <taxon>Gammaproteobacteria</taxon>
        <taxon>Oceanospirillales</taxon>
        <taxon>Alcanivoracaceae</taxon>
        <taxon>Alcanivorax</taxon>
    </lineage>
</organism>
<keyword evidence="2" id="KW-1133">Transmembrane helix</keyword>
<feature type="transmembrane region" description="Helical" evidence="2">
    <location>
        <begin position="132"/>
        <end position="151"/>
    </location>
</feature>